<evidence type="ECO:0000256" key="1">
    <source>
        <dbReference type="ARBA" id="ARBA00004123"/>
    </source>
</evidence>
<keyword evidence="10" id="KW-0206">Cytoskeleton</keyword>
<comment type="similarity">
    <text evidence="14">Belongs to the RIF1 family.</text>
</comment>
<dbReference type="GO" id="GO:0035861">
    <property type="term" value="C:site of double-strand break"/>
    <property type="evidence" value="ECO:0007669"/>
    <property type="project" value="UniProtKB-ARBA"/>
</dbReference>
<keyword evidence="5" id="KW-0963">Cytoplasm</keyword>
<proteinExistence type="inferred from homology"/>
<evidence type="ECO:0000256" key="4">
    <source>
        <dbReference type="ARBA" id="ARBA00022454"/>
    </source>
</evidence>
<dbReference type="SUPFAM" id="SSF48371">
    <property type="entry name" value="ARM repeat"/>
    <property type="match status" value="1"/>
</dbReference>
<keyword evidence="12" id="KW-0131">Cell cycle</keyword>
<dbReference type="Gene3D" id="1.25.10.10">
    <property type="entry name" value="Leucine-rich Repeat Variant"/>
    <property type="match status" value="1"/>
</dbReference>
<dbReference type="PANTHER" id="PTHR22928:SF3">
    <property type="entry name" value="TELOMERE-ASSOCIATED PROTEIN RIF1"/>
    <property type="match status" value="1"/>
</dbReference>
<evidence type="ECO:0000259" key="19">
    <source>
        <dbReference type="Pfam" id="PF12231"/>
    </source>
</evidence>
<keyword evidence="7" id="KW-0227">DNA damage</keyword>
<dbReference type="Proteomes" id="UP000314985">
    <property type="component" value="Chromosome 15"/>
</dbReference>
<keyword evidence="4" id="KW-0158">Chromosome</keyword>
<feature type="region of interest" description="Disordered" evidence="18">
    <location>
        <begin position="1131"/>
        <end position="1247"/>
    </location>
</feature>
<evidence type="ECO:0000256" key="10">
    <source>
        <dbReference type="ARBA" id="ARBA00023212"/>
    </source>
</evidence>
<feature type="compositionally biased region" description="Polar residues" evidence="18">
    <location>
        <begin position="1166"/>
        <end position="1195"/>
    </location>
</feature>
<comment type="subcellular location">
    <subcellularLocation>
        <location evidence="3">Chromosome</location>
        <location evidence="3">Telomere</location>
    </subcellularLocation>
    <subcellularLocation>
        <location evidence="2">Cytoplasm</location>
        <location evidence="2">Cytoskeleton</location>
        <location evidence="2">Spindle</location>
    </subcellularLocation>
    <subcellularLocation>
        <location evidence="1">Nucleus</location>
    </subcellularLocation>
</comment>
<keyword evidence="9" id="KW-0234">DNA repair</keyword>
<evidence type="ECO:0000256" key="18">
    <source>
        <dbReference type="SAM" id="MobiDB-lite"/>
    </source>
</evidence>
<feature type="compositionally biased region" description="Basic residues" evidence="18">
    <location>
        <begin position="1495"/>
        <end position="1504"/>
    </location>
</feature>
<feature type="region of interest" description="Disordered" evidence="18">
    <location>
        <begin position="2149"/>
        <end position="2177"/>
    </location>
</feature>
<dbReference type="InterPro" id="IPR011989">
    <property type="entry name" value="ARM-like"/>
</dbReference>
<feature type="region of interest" description="Disordered" evidence="18">
    <location>
        <begin position="1924"/>
        <end position="1948"/>
    </location>
</feature>
<evidence type="ECO:0000313" key="21">
    <source>
        <dbReference type="Proteomes" id="UP000314985"/>
    </source>
</evidence>
<feature type="region of interest" description="Disordered" evidence="18">
    <location>
        <begin position="1"/>
        <end position="25"/>
    </location>
</feature>
<dbReference type="Pfam" id="PF12231">
    <property type="entry name" value="Rif1_N"/>
    <property type="match status" value="1"/>
</dbReference>
<dbReference type="GO" id="GO:0005819">
    <property type="term" value="C:spindle"/>
    <property type="evidence" value="ECO:0007669"/>
    <property type="project" value="UniProtKB-SubCell"/>
</dbReference>
<feature type="compositionally biased region" description="Basic and acidic residues" evidence="18">
    <location>
        <begin position="1578"/>
        <end position="1588"/>
    </location>
</feature>
<dbReference type="Ensembl" id="ENSSSCT00070002649.1">
    <property type="protein sequence ID" value="ENSSSCP00070002212.1"/>
    <property type="gene ID" value="ENSSSCG00070001039.1"/>
</dbReference>
<evidence type="ECO:0000256" key="5">
    <source>
        <dbReference type="ARBA" id="ARBA00022490"/>
    </source>
</evidence>
<dbReference type="GO" id="GO:0000723">
    <property type="term" value="P:telomere maintenance"/>
    <property type="evidence" value="ECO:0007669"/>
    <property type="project" value="UniProtKB-ARBA"/>
</dbReference>
<dbReference type="GO" id="GO:2001034">
    <property type="term" value="P:positive regulation of double-strand break repair via nonhomologous end joining"/>
    <property type="evidence" value="ECO:0007669"/>
    <property type="project" value="UniProtKB-ARBA"/>
</dbReference>
<organism evidence="20 21">
    <name type="scientific">Sus scrofa</name>
    <name type="common">Pig</name>
    <dbReference type="NCBI Taxonomy" id="9823"/>
    <lineage>
        <taxon>Eukaryota</taxon>
        <taxon>Metazoa</taxon>
        <taxon>Chordata</taxon>
        <taxon>Craniata</taxon>
        <taxon>Vertebrata</taxon>
        <taxon>Euteleostomi</taxon>
        <taxon>Mammalia</taxon>
        <taxon>Eutheria</taxon>
        <taxon>Laurasiatheria</taxon>
        <taxon>Artiodactyla</taxon>
        <taxon>Suina</taxon>
        <taxon>Suidae</taxon>
        <taxon>Sus</taxon>
    </lineage>
</organism>
<feature type="compositionally biased region" description="Basic residues" evidence="18">
    <location>
        <begin position="1213"/>
        <end position="1222"/>
    </location>
</feature>
<feature type="region of interest" description="Disordered" evidence="18">
    <location>
        <begin position="374"/>
        <end position="400"/>
    </location>
</feature>
<keyword evidence="8" id="KW-0779">Telomere</keyword>
<comment type="subunit">
    <text evidence="15">Interacts with TP53BP1 (when phosphorylated by ATM). May interact with TRF2. Interacts with SHLD2. Interacts with ERCC6 (via WHD region). Interacts with ASTE1.</text>
</comment>
<evidence type="ECO:0000256" key="3">
    <source>
        <dbReference type="ARBA" id="ARBA00004574"/>
    </source>
</evidence>
<dbReference type="GO" id="GO:2000042">
    <property type="term" value="P:negative regulation of double-strand break repair via homologous recombination"/>
    <property type="evidence" value="ECO:0007669"/>
    <property type="project" value="UniProtKB-ARBA"/>
</dbReference>
<evidence type="ECO:0000256" key="2">
    <source>
        <dbReference type="ARBA" id="ARBA00004186"/>
    </source>
</evidence>
<evidence type="ECO:0000256" key="14">
    <source>
        <dbReference type="ARBA" id="ARBA00061562"/>
    </source>
</evidence>
<feature type="compositionally biased region" description="Polar residues" evidence="18">
    <location>
        <begin position="374"/>
        <end position="391"/>
    </location>
</feature>
<evidence type="ECO:0000256" key="8">
    <source>
        <dbReference type="ARBA" id="ARBA00022895"/>
    </source>
</evidence>
<accession>A0A4X1SJY5</accession>
<evidence type="ECO:0000256" key="13">
    <source>
        <dbReference type="ARBA" id="ARBA00053654"/>
    </source>
</evidence>
<evidence type="ECO:0000256" key="15">
    <source>
        <dbReference type="ARBA" id="ARBA00062353"/>
    </source>
</evidence>
<feature type="region of interest" description="Disordered" evidence="18">
    <location>
        <begin position="1578"/>
        <end position="1632"/>
    </location>
</feature>
<dbReference type="GO" id="GO:0006281">
    <property type="term" value="P:DNA repair"/>
    <property type="evidence" value="ECO:0007669"/>
    <property type="project" value="UniProtKB-KW"/>
</dbReference>
<feature type="compositionally biased region" description="Polar residues" evidence="18">
    <location>
        <begin position="1617"/>
        <end position="1632"/>
    </location>
</feature>
<sequence length="2385" mass="265392">MTAPGPSHLAPLLETLEDPSASQGEQTDAYLTLTSRMTGEEGKEIIIEIEKKLPRLFKVLKNHITSQNSELSSAALQALGFCLYNPKITSALSETIIQELLSKLNDTIKSSDKNVRTRALWVISKQTFPPEVLGKVVSSIIDSLEIVYNRGEMHSAVVDYEALNVIIRYELIEQAPIQMGEESIRWAKVVIPLVVHSAQKVHLRGATALEMGMPLLLQKQQEIASITEQLMTTKLLSELQKLFMSKNETYVLKLWPLFVKLLGKTLHRSGSFINSLLQLEELGFRSGAPMIKKIAFIAWKSLIDNFALNPEILCSAKRLKLLMQPLSSIHVRTEALALTKLEVWWYLLMRLGPHLPANFEQVCVPLIQSTISIDSNASPQGSSSRVATSPGLNPMTPVHKGASPVTPRMNLSSNFGGMATIPSIQLLGLEMLLHFLLGPEALSFAKQNKLILSLEPLEHPLISSSSFFSKHANTLITAIHDSFVAVGKDASDAVIGAIWKELISLVKSVVESGNRKERPGSEVLTLLLKCLESIVKSEVFPVSKMLVLMEITIKGLPQKVLGSPAYQVANMDILNGTPALFLIQLIFNNNLECGVEDERFFLSLETLVGCVLSGPTSPLAFSDSVLNVINQNAKQLENKEHLWRMWSIIVTPLTELINQTNEVNQGDALEHNFSAIYGALTLPINHIFSAQKIPVATMKTLLKTWSELYRAFARCAALVATAEENLCCEELSSKIMSSLEDEGLSNLLFLDRIIHIVTVMVDCIDFSPYNIKYQPKIKSPQRPSDWSKKKKEPLGKLASLFKLIVRVIYSFHTLSLKEVHCDTLLIIGNSIISILSNVLGHISLPSMIRKIFATLTKPLVLFYENSNPKVYTCMNTKLEKLLGEIIACLHISYTGTYDSELLEQISPLLCVIFSHKNKQIRKQSAQFWNATFAKVAMLIYPEELKPVLRQAKQKSLLLLPGLENVEIMEESSGPYSDTTENSQLNMKISGMERKSSGKRDSFLAQTKDAKESMKPVAKVCFSKVYFIELLKCMIPQKVRHFCWLIYMYMYVSVQEEQKESDTVIPQLVVENRGMDEHLEKAPFSNNENGSVEETSSEILSSNEDARGKTLVIRKKTTTECASSTENTVVVSSNSVSNVTIPGNPPQPTSRRQSFITLEKFDGSENRPFSPSPLNNMSSTVTVKNSQEGTTKTDNPSKAKKVVLLQSDSEKIVHGIKRSGRKSSRSEPTGNKKSKPLMRSDQEKSTRESFDGMVALENNPPGLLNETECVLDHQVHLSESAVEYEDTTLKPTVENAVLLESSTVEDKSLEINLESKENTPPAITTADQTVNEDSHVQVTSNQKTLRRSLRRRSETTEPATDSQDKENNHQKRERRKEEEKTLQKSPLHVKDDVLPKQKLMSEQTVQENLIEKGSNLHEKTLGETSANVEIDENRRKPDLENTKSEGGGTQDVTDKSSEKPVRGRTRYQTRRASQGLLSSIENSESDSSEAKEEGSKKKRSGKWKNKSSDSVDIEDQEEKMVRQESIKVENQTHDYEMNSEVDKDIKSQICEKDDIDIITLQDSTVSSDLFQVSDDVSNEGKSKTYRCAEHSFSNPPVPESNLRTRNANKRLQKRDSIENSVGESSKTGTSDISLLSEKTLQTLECQHKRSRRVRRSKGCDCCGEKSQPQEKSFIGLKNTENFDVKVSETKADVQTPVTISEPSKADLHSEVKLSDEHHSVNFHLDLKEENDTINDSSIISESEFKENIQDSFPSEMVNLNEETCDRTTEEAVSLESQEPSNKRCKTLGPCLDDSKDTSLECFTLETKEEKPAEATPEKELSVENIVNAEENECKVKELNQEVDDAMELEVESDKSEVSFFEQKSDISKEGLMEEISEGKDTSEAHVAEEMNADEAVTEEFNSDVGHSGSTTSVKVRTQVDFSEQIAVGKLDRGSDESDPGSSEEMNAETENCAETVIGEVTAETDHISETEDEDFTSKASKPVEAETKGLNVEMDSFVPDTLEMSTEEGKLTLIKLKQINDGILQEVHHTSEKVEETPQSLTSETAVSELISEDNNTSPQKLKDLDPLLMSTNDSPSGMQTRCVWSPLASPSTSILKRGLKRPQEDEISSPVHKVRRVSFADPIYQAGLADDIDRRCSIIRCHSSNSSSMVKSAKTSPTAHSKHNTTSTKGFLSPGSRSPKFKSSKKCLIAEMAKESVPCPTESVYPALVNCAAPVDIILPQITSNMWARGLGQLIRAKNIKTIGDLSTLTASEIKTLPIRSPKVSNVKKALRVYHEQQVKSRGLEEIPVFDISEKTINGMENKSVSPDEERLASDLIDPVALETPLSKNLVAQISALALQLDSEDLHNYSGSQLFEMHEKLGSMANCIIKNLQSRWRSPAHENSI</sequence>
<evidence type="ECO:0000256" key="16">
    <source>
        <dbReference type="ARBA" id="ARBA00069421"/>
    </source>
</evidence>
<feature type="compositionally biased region" description="Basic and acidic residues" evidence="18">
    <location>
        <begin position="1237"/>
        <end position="1247"/>
    </location>
</feature>
<feature type="compositionally biased region" description="Basic and acidic residues" evidence="18">
    <location>
        <begin position="1361"/>
        <end position="1394"/>
    </location>
</feature>
<evidence type="ECO:0000256" key="9">
    <source>
        <dbReference type="ARBA" id="ARBA00023204"/>
    </source>
</evidence>
<evidence type="ECO:0000256" key="6">
    <source>
        <dbReference type="ARBA" id="ARBA00022553"/>
    </source>
</evidence>
<reference evidence="20" key="2">
    <citation type="submission" date="2025-08" db="UniProtKB">
        <authorList>
            <consortium name="Ensembl"/>
        </authorList>
    </citation>
    <scope>IDENTIFICATION</scope>
</reference>
<keyword evidence="11" id="KW-0539">Nucleus</keyword>
<feature type="compositionally biased region" description="Polar residues" evidence="18">
    <location>
        <begin position="1083"/>
        <end position="1102"/>
    </location>
</feature>
<evidence type="ECO:0000256" key="17">
    <source>
        <dbReference type="ARBA" id="ARBA00077619"/>
    </source>
</evidence>
<comment type="function">
    <text evidence="13">Key regulator of TP53BP1 that plays a key role in the repair of double-strand DNA breaks (DSBs) in response to DNA damage: acts by promoting non-homologous end joining (NHEJ)-mediated repair of DSBs. In response to DNA damage, interacts with ATM-phosphorylated TP53BP1. Interaction with TP53BP1 leads to dissociate the interaction between NUDT16L1/TIRR and TP53BP1, thereby unmasking the tandem Tudor-like domain of TP53BP1 and allowing recruitment to DNA DSBs. Once recruited to DSBs, RIF1 and TP53BP1 act by promoting NHEJ-mediated repair of DSBs. In the same time, RIF1 and TP53BP1 specifically counteract the function of BRCA1 by blocking DSBs resection via homologous recombination (HR) during G1 phase. Also required for immunoglobulin class-switch recombination (CSR) during antibody genesis, a process that involves the generation of DNA DSBs. Promotes NHEJ of dysfunctional telomeres.</text>
</comment>
<reference evidence="20 21" key="1">
    <citation type="submission" date="2017-08" db="EMBL/GenBank/DDBJ databases">
        <title>USMARCv1.0.</title>
        <authorList>
            <person name="Hannum G.I."/>
            <person name="Koren S."/>
            <person name="Schroeder S.G."/>
            <person name="Chin S.C."/>
            <person name="Nonneman D.J."/>
            <person name="Becker S.A."/>
            <person name="Rosen B.D."/>
            <person name="Bickhart D.M."/>
            <person name="Putnam N.H."/>
            <person name="Green R.E."/>
            <person name="Tuggle C.K."/>
            <person name="Liu H."/>
            <person name="Rohrer G.A."/>
            <person name="Warr A."/>
            <person name="Hall R."/>
            <person name="Kim K."/>
            <person name="Hume D.A."/>
            <person name="Talbot R."/>
            <person name="Chow W."/>
            <person name="Howe K."/>
            <person name="Schwartz A.S."/>
            <person name="Watson M."/>
            <person name="Archibald A.L."/>
            <person name="Phillippy A.M."/>
            <person name="Smith T.P.L."/>
        </authorList>
    </citation>
    <scope>NUCLEOTIDE SEQUENCE [LARGE SCALE GENOMIC DNA]</scope>
</reference>
<keyword evidence="6" id="KW-0597">Phosphoprotein</keyword>
<feature type="region of interest" description="Disordered" evidence="18">
    <location>
        <begin position="1080"/>
        <end position="1103"/>
    </location>
</feature>
<dbReference type="GO" id="GO:0000781">
    <property type="term" value="C:chromosome, telomeric region"/>
    <property type="evidence" value="ECO:0007669"/>
    <property type="project" value="UniProtKB-SubCell"/>
</dbReference>
<dbReference type="InterPro" id="IPR016024">
    <property type="entry name" value="ARM-type_fold"/>
</dbReference>
<evidence type="ECO:0000256" key="12">
    <source>
        <dbReference type="ARBA" id="ARBA00023306"/>
    </source>
</evidence>
<feature type="compositionally biased region" description="Basic and acidic residues" evidence="18">
    <location>
        <begin position="1451"/>
        <end position="1460"/>
    </location>
</feature>
<feature type="region of interest" description="Disordered" evidence="18">
    <location>
        <begin position="1308"/>
        <end position="1397"/>
    </location>
</feature>
<feature type="compositionally biased region" description="Basic and acidic residues" evidence="18">
    <location>
        <begin position="1430"/>
        <end position="1442"/>
    </location>
</feature>
<dbReference type="PANTHER" id="PTHR22928">
    <property type="entry name" value="TELOMERE-ASSOCIATED PROTEIN RIF1"/>
    <property type="match status" value="1"/>
</dbReference>
<dbReference type="GO" id="GO:0005634">
    <property type="term" value="C:nucleus"/>
    <property type="evidence" value="ECO:0007669"/>
    <property type="project" value="UniProtKB-SubCell"/>
</dbReference>
<feature type="region of interest" description="Disordered" evidence="18">
    <location>
        <begin position="1409"/>
        <end position="1539"/>
    </location>
</feature>
<evidence type="ECO:0000313" key="20">
    <source>
        <dbReference type="Ensembl" id="ENSSSCP00070002212.1"/>
    </source>
</evidence>
<dbReference type="FunFam" id="1.25.10.10:FF:000255">
    <property type="entry name" value="Telomere-associated protein RIF1 isoform 1"/>
    <property type="match status" value="1"/>
</dbReference>
<feature type="domain" description="Telomere-associated protein Rif1 N-terminal" evidence="19">
    <location>
        <begin position="22"/>
        <end position="363"/>
    </location>
</feature>
<evidence type="ECO:0000256" key="11">
    <source>
        <dbReference type="ARBA" id="ARBA00023242"/>
    </source>
</evidence>
<evidence type="ECO:0000256" key="7">
    <source>
        <dbReference type="ARBA" id="ARBA00022763"/>
    </source>
</evidence>
<feature type="compositionally biased region" description="Basic and acidic residues" evidence="18">
    <location>
        <begin position="1517"/>
        <end position="1539"/>
    </location>
</feature>
<protein>
    <recommendedName>
        <fullName evidence="16">Telomere-associated protein RIF1</fullName>
    </recommendedName>
    <alternativeName>
        <fullName evidence="17">Rap1-interacting factor 1 homolog</fullName>
    </alternativeName>
</protein>
<feature type="compositionally biased region" description="Polar residues" evidence="18">
    <location>
        <begin position="1320"/>
        <end position="1342"/>
    </location>
</feature>
<dbReference type="CDD" id="cd14267">
    <property type="entry name" value="Rif1_CTD_C-II_like"/>
    <property type="match status" value="1"/>
</dbReference>
<name>A0A4X1SJY5_PIG</name>
<dbReference type="InterPro" id="IPR022031">
    <property type="entry name" value="Rif1_N"/>
</dbReference>